<gene>
    <name evidence="1" type="ordered locus">A9601_11371</name>
</gene>
<dbReference type="KEGG" id="pmb:A9601_11371"/>
<organism evidence="1 2">
    <name type="scientific">Prochlorococcus marinus (strain AS9601)</name>
    <dbReference type="NCBI Taxonomy" id="146891"/>
    <lineage>
        <taxon>Bacteria</taxon>
        <taxon>Bacillati</taxon>
        <taxon>Cyanobacteriota</taxon>
        <taxon>Cyanophyceae</taxon>
        <taxon>Synechococcales</taxon>
        <taxon>Prochlorococcaceae</taxon>
        <taxon>Prochlorococcus</taxon>
    </lineage>
</organism>
<name>A2BRL0_PROMS</name>
<sequence>MSLTGAKTLELSLFLKGHLNDAEEGSLDINKK</sequence>
<reference evidence="1 2" key="1">
    <citation type="journal article" date="2007" name="PLoS Genet.">
        <title>Patterns and implications of gene gain and loss in the evolution of Prochlorococcus.</title>
        <authorList>
            <person name="Kettler G.C."/>
            <person name="Martiny A.C."/>
            <person name="Huang K."/>
            <person name="Zucker J."/>
            <person name="Coleman M.L."/>
            <person name="Rodrigue S."/>
            <person name="Chen F."/>
            <person name="Lapidus A."/>
            <person name="Ferriera S."/>
            <person name="Johnson J."/>
            <person name="Steglich C."/>
            <person name="Church G.M."/>
            <person name="Richardson P."/>
            <person name="Chisholm S.W."/>
        </authorList>
    </citation>
    <scope>NUCLEOTIDE SEQUENCE [LARGE SCALE GENOMIC DNA]</scope>
    <source>
        <strain evidence="1 2">AS9601</strain>
    </source>
</reference>
<evidence type="ECO:0000313" key="2">
    <source>
        <dbReference type="Proteomes" id="UP000002590"/>
    </source>
</evidence>
<proteinExistence type="predicted"/>
<protein>
    <submittedName>
        <fullName evidence="1">Uncharacterized protein</fullName>
    </submittedName>
</protein>
<dbReference type="Proteomes" id="UP000002590">
    <property type="component" value="Chromosome"/>
</dbReference>
<evidence type="ECO:0000313" key="1">
    <source>
        <dbReference type="EMBL" id="ABM70421.1"/>
    </source>
</evidence>
<dbReference type="EMBL" id="CP000551">
    <property type="protein sequence ID" value="ABM70421.1"/>
    <property type="molecule type" value="Genomic_DNA"/>
</dbReference>
<dbReference type="HOGENOM" id="CLU_3390814_0_0_3"/>
<dbReference type="AlphaFoldDB" id="A2BRL0"/>
<accession>A2BRL0</accession>